<name>B0C8F3_ACAM1</name>
<dbReference type="RefSeq" id="WP_012165371.1">
    <property type="nucleotide sequence ID" value="NC_009925.1"/>
</dbReference>
<sequence>MNLASFPWLEAEIIRHSLRLIKSYQHWTGKPLTGDAPSPAEIAHDLFHASFVLLSHGTETDPVLNYGNQPALDLWETTWPELTAMPSRLTAEPHERQSRTQLLHQAAQQHYIQNYQGIRISTTGRRFRISNAEIWDIWDEQEQKCGQAAKFSHWEWL</sequence>
<proteinExistence type="predicted"/>
<gene>
    <name evidence="2" type="ordered locus">AM1_5146</name>
</gene>
<dbReference type="EMBL" id="CP000828">
    <property type="protein sequence ID" value="ABW30108.1"/>
    <property type="molecule type" value="Genomic_DNA"/>
</dbReference>
<dbReference type="OrthoDB" id="9794448at2"/>
<organism evidence="2 3">
    <name type="scientific">Acaryochloris marina (strain MBIC 11017)</name>
    <dbReference type="NCBI Taxonomy" id="329726"/>
    <lineage>
        <taxon>Bacteria</taxon>
        <taxon>Bacillati</taxon>
        <taxon>Cyanobacteriota</taxon>
        <taxon>Cyanophyceae</taxon>
        <taxon>Acaryochloridales</taxon>
        <taxon>Acaryochloridaceae</taxon>
        <taxon>Acaryochloris</taxon>
    </lineage>
</organism>
<dbReference type="InterPro" id="IPR013978">
    <property type="entry name" value="MEKHLA"/>
</dbReference>
<dbReference type="HOGENOM" id="CLU_115296_1_0_3"/>
<dbReference type="eggNOG" id="ENOG5032SCF">
    <property type="taxonomic scope" value="Bacteria"/>
</dbReference>
<keyword evidence="3" id="KW-1185">Reference proteome</keyword>
<dbReference type="AlphaFoldDB" id="B0C8F3"/>
<reference evidence="2 3" key="1">
    <citation type="journal article" date="2008" name="Proc. Natl. Acad. Sci. U.S.A.">
        <title>Niche adaptation and genome expansion in the chlorophyll d-producing cyanobacterium Acaryochloris marina.</title>
        <authorList>
            <person name="Swingley W.D."/>
            <person name="Chen M."/>
            <person name="Cheung P.C."/>
            <person name="Conrad A.L."/>
            <person name="Dejesa L.C."/>
            <person name="Hao J."/>
            <person name="Honchak B.M."/>
            <person name="Karbach L.E."/>
            <person name="Kurdoglu A."/>
            <person name="Lahiri S."/>
            <person name="Mastrian S.D."/>
            <person name="Miyashita H."/>
            <person name="Page L."/>
            <person name="Ramakrishna P."/>
            <person name="Satoh S."/>
            <person name="Sattley W.M."/>
            <person name="Shimada Y."/>
            <person name="Taylor H.L."/>
            <person name="Tomo T."/>
            <person name="Tsuchiya T."/>
            <person name="Wang Z.T."/>
            <person name="Raymond J."/>
            <person name="Mimuro M."/>
            <person name="Blankenship R.E."/>
            <person name="Touchman J.W."/>
        </authorList>
    </citation>
    <scope>NUCLEOTIDE SEQUENCE [LARGE SCALE GENOMIC DNA]</scope>
    <source>
        <strain evidence="3">MBIC 11017</strain>
    </source>
</reference>
<dbReference type="Proteomes" id="UP000000268">
    <property type="component" value="Chromosome"/>
</dbReference>
<accession>B0C8F3</accession>
<dbReference type="Pfam" id="PF08670">
    <property type="entry name" value="MEKHLA"/>
    <property type="match status" value="1"/>
</dbReference>
<feature type="domain" description="MEKHLA" evidence="1">
    <location>
        <begin position="15"/>
        <end position="156"/>
    </location>
</feature>
<evidence type="ECO:0000313" key="3">
    <source>
        <dbReference type="Proteomes" id="UP000000268"/>
    </source>
</evidence>
<evidence type="ECO:0000259" key="1">
    <source>
        <dbReference type="Pfam" id="PF08670"/>
    </source>
</evidence>
<evidence type="ECO:0000313" key="2">
    <source>
        <dbReference type="EMBL" id="ABW30108.1"/>
    </source>
</evidence>
<dbReference type="STRING" id="329726.AM1_5146"/>
<protein>
    <recommendedName>
        <fullName evidence="1">MEKHLA domain-containing protein</fullName>
    </recommendedName>
</protein>
<dbReference type="KEGG" id="amr:AM1_5146"/>